<protein>
    <submittedName>
        <fullName evidence="6">Uncharacterized protein</fullName>
    </submittedName>
</protein>
<evidence type="ECO:0000256" key="2">
    <source>
        <dbReference type="ARBA" id="ARBA00022676"/>
    </source>
</evidence>
<feature type="transmembrane region" description="Helical" evidence="4">
    <location>
        <begin position="194"/>
        <end position="213"/>
    </location>
</feature>
<dbReference type="PANTHER" id="PTHR48043:SF159">
    <property type="entry name" value="EG:EG0003.4 PROTEIN-RELATED"/>
    <property type="match status" value="1"/>
</dbReference>
<dbReference type="Proteomes" id="UP001516400">
    <property type="component" value="Unassembled WGS sequence"/>
</dbReference>
<comment type="caution">
    <text evidence="6">The sequence shown here is derived from an EMBL/GenBank/DDBJ whole genome shotgun (WGS) entry which is preliminary data.</text>
</comment>
<keyword evidence="7" id="KW-1185">Reference proteome</keyword>
<evidence type="ECO:0000256" key="3">
    <source>
        <dbReference type="ARBA" id="ARBA00022679"/>
    </source>
</evidence>
<evidence type="ECO:0000313" key="6">
    <source>
        <dbReference type="EMBL" id="KAL3268338.1"/>
    </source>
</evidence>
<dbReference type="Gene3D" id="3.40.50.2000">
    <property type="entry name" value="Glycogen Phosphorylase B"/>
    <property type="match status" value="1"/>
</dbReference>
<dbReference type="EMBL" id="JABFTP020000021">
    <property type="protein sequence ID" value="KAL3268338.1"/>
    <property type="molecule type" value="Genomic_DNA"/>
</dbReference>
<name>A0ABD2MPJ5_9CUCU</name>
<evidence type="ECO:0000313" key="7">
    <source>
        <dbReference type="Proteomes" id="UP001516400"/>
    </source>
</evidence>
<feature type="chain" id="PRO_5044850466" evidence="5">
    <location>
        <begin position="20"/>
        <end position="269"/>
    </location>
</feature>
<feature type="non-terminal residue" evidence="6">
    <location>
        <position position="269"/>
    </location>
</feature>
<gene>
    <name evidence="6" type="ORF">HHI36_007455</name>
</gene>
<evidence type="ECO:0000256" key="1">
    <source>
        <dbReference type="ARBA" id="ARBA00009995"/>
    </source>
</evidence>
<dbReference type="AlphaFoldDB" id="A0ABD2MPJ5"/>
<reference evidence="6 7" key="1">
    <citation type="journal article" date="2021" name="BMC Biol.">
        <title>Horizontally acquired antibacterial genes associated with adaptive radiation of ladybird beetles.</title>
        <authorList>
            <person name="Li H.S."/>
            <person name="Tang X.F."/>
            <person name="Huang Y.H."/>
            <person name="Xu Z.Y."/>
            <person name="Chen M.L."/>
            <person name="Du X.Y."/>
            <person name="Qiu B.Y."/>
            <person name="Chen P.T."/>
            <person name="Zhang W."/>
            <person name="Slipinski A."/>
            <person name="Escalona H.E."/>
            <person name="Waterhouse R.M."/>
            <person name="Zwick A."/>
            <person name="Pang H."/>
        </authorList>
    </citation>
    <scope>NUCLEOTIDE SEQUENCE [LARGE SCALE GENOMIC DNA]</scope>
    <source>
        <strain evidence="6">SYSU2018</strain>
    </source>
</reference>
<organism evidence="6 7">
    <name type="scientific">Cryptolaemus montrouzieri</name>
    <dbReference type="NCBI Taxonomy" id="559131"/>
    <lineage>
        <taxon>Eukaryota</taxon>
        <taxon>Metazoa</taxon>
        <taxon>Ecdysozoa</taxon>
        <taxon>Arthropoda</taxon>
        <taxon>Hexapoda</taxon>
        <taxon>Insecta</taxon>
        <taxon>Pterygota</taxon>
        <taxon>Neoptera</taxon>
        <taxon>Endopterygota</taxon>
        <taxon>Coleoptera</taxon>
        <taxon>Polyphaga</taxon>
        <taxon>Cucujiformia</taxon>
        <taxon>Coccinelloidea</taxon>
        <taxon>Coccinellidae</taxon>
        <taxon>Scymninae</taxon>
        <taxon>Scymnini</taxon>
        <taxon>Cryptolaemus</taxon>
    </lineage>
</organism>
<dbReference type="SUPFAM" id="SSF53756">
    <property type="entry name" value="UDP-Glycosyltransferase/glycogen phosphorylase"/>
    <property type="match status" value="1"/>
</dbReference>
<keyword evidence="4" id="KW-0472">Membrane</keyword>
<feature type="signal peptide" evidence="5">
    <location>
        <begin position="1"/>
        <end position="19"/>
    </location>
</feature>
<keyword evidence="5" id="KW-0732">Signal</keyword>
<accession>A0ABD2MPJ5</accession>
<evidence type="ECO:0000256" key="5">
    <source>
        <dbReference type="SAM" id="SignalP"/>
    </source>
</evidence>
<dbReference type="InterPro" id="IPR050271">
    <property type="entry name" value="UDP-glycosyltransferase"/>
</dbReference>
<proteinExistence type="inferred from homology"/>
<evidence type="ECO:0000256" key="4">
    <source>
        <dbReference type="SAM" id="Phobius"/>
    </source>
</evidence>
<keyword evidence="4" id="KW-0812">Transmembrane</keyword>
<sequence>MKIVLILLTMFCACEFIESANILVIIPTPFYSHQATFRPLWRELSRRGHKITLITTDFMEENENITQISISGLYEVKKKYSIVELLEGGIINLIRKGILMMEESFEYIFTNSDVRNLMKGDKKFDLLFVELLLPGFPLLSVKFNCPFIGLISMDAPAYVHSAVGNAVHPSLYPQGDLGFGTELSFKDRLISTTFHVTMNMILFIFFPIMGGYIEKYMNEDPTKALDIIKNTSLVFTNANPIFFPNRPVTPVTINLGGSLHLMEPKKLPK</sequence>
<comment type="similarity">
    <text evidence="1">Belongs to the UDP-glycosyltransferase family.</text>
</comment>
<dbReference type="GO" id="GO:0016757">
    <property type="term" value="F:glycosyltransferase activity"/>
    <property type="evidence" value="ECO:0007669"/>
    <property type="project" value="UniProtKB-KW"/>
</dbReference>
<keyword evidence="4" id="KW-1133">Transmembrane helix</keyword>
<keyword evidence="2" id="KW-0328">Glycosyltransferase</keyword>
<dbReference type="PANTHER" id="PTHR48043">
    <property type="entry name" value="EG:EG0003.4 PROTEIN-RELATED"/>
    <property type="match status" value="1"/>
</dbReference>
<keyword evidence="3" id="KW-0808">Transferase</keyword>